<dbReference type="Proteomes" id="UP001140510">
    <property type="component" value="Unassembled WGS sequence"/>
</dbReference>
<gene>
    <name evidence="1" type="ORF">N0V91_010107</name>
</gene>
<protein>
    <recommendedName>
        <fullName evidence="3">Apple domain-containing protein</fullName>
    </recommendedName>
</protein>
<keyword evidence="2" id="KW-1185">Reference proteome</keyword>
<organism evidence="1 2">
    <name type="scientific">Didymella pomorum</name>
    <dbReference type="NCBI Taxonomy" id="749634"/>
    <lineage>
        <taxon>Eukaryota</taxon>
        <taxon>Fungi</taxon>
        <taxon>Dikarya</taxon>
        <taxon>Ascomycota</taxon>
        <taxon>Pezizomycotina</taxon>
        <taxon>Dothideomycetes</taxon>
        <taxon>Pleosporomycetidae</taxon>
        <taxon>Pleosporales</taxon>
        <taxon>Pleosporineae</taxon>
        <taxon>Didymellaceae</taxon>
        <taxon>Didymella</taxon>
    </lineage>
</organism>
<sequence length="248" mass="25998">MLLSLTVTVTTTIGRTRYQCACTPTGGFASGAASSGAASTPAPSAAPGASLDCPASDGSVYTSPCGATYKIECYSDRYGADIPGGTSYANSFDECIADCDSTDGCIDVSYNPGSPGPCYKKRSVAAIRQNGNIFGALRQTVCTNTKLKLHRKRVIRSPFTPKKKVIQKRGVYGPDFTYTQDTITVTLTTTSTSVRFASFTTTLPNPGVTTRTVFTTPTATTVITNAATIVQTQQVTITTCPTPAVTPF</sequence>
<evidence type="ECO:0000313" key="1">
    <source>
        <dbReference type="EMBL" id="KAJ4398535.1"/>
    </source>
</evidence>
<name>A0A9W9D3U2_9PLEO</name>
<evidence type="ECO:0008006" key="3">
    <source>
        <dbReference type="Google" id="ProtNLM"/>
    </source>
</evidence>
<evidence type="ECO:0000313" key="2">
    <source>
        <dbReference type="Proteomes" id="UP001140510"/>
    </source>
</evidence>
<dbReference type="AlphaFoldDB" id="A0A9W9D3U2"/>
<dbReference type="OrthoDB" id="160645at2759"/>
<comment type="caution">
    <text evidence="1">The sequence shown here is derived from an EMBL/GenBank/DDBJ whole genome shotgun (WGS) entry which is preliminary data.</text>
</comment>
<proteinExistence type="predicted"/>
<accession>A0A9W9D3U2</accession>
<dbReference type="EMBL" id="JAPEVA010000127">
    <property type="protein sequence ID" value="KAJ4398535.1"/>
    <property type="molecule type" value="Genomic_DNA"/>
</dbReference>
<reference evidence="1" key="1">
    <citation type="submission" date="2022-10" db="EMBL/GenBank/DDBJ databases">
        <title>Tapping the CABI collections for fungal endophytes: first genome assemblies for Collariella, Neodidymelliopsis, Ascochyta clinopodiicola, Didymella pomorum, Didymosphaeria variabile, Neocosmospora piperis and Neocucurbitaria cava.</title>
        <authorList>
            <person name="Hill R."/>
        </authorList>
    </citation>
    <scope>NUCLEOTIDE SEQUENCE</scope>
    <source>
        <strain evidence="1">IMI 355091</strain>
    </source>
</reference>